<dbReference type="Gene3D" id="1.10.10.750">
    <property type="entry name" value="Ypt/Rab-GAP domain of gyp1p, domain 1"/>
    <property type="match status" value="1"/>
</dbReference>
<comment type="caution">
    <text evidence="3">The sequence shown here is derived from an EMBL/GenBank/DDBJ whole genome shotgun (WGS) entry which is preliminary data.</text>
</comment>
<feature type="compositionally biased region" description="Polar residues" evidence="1">
    <location>
        <begin position="194"/>
        <end position="204"/>
    </location>
</feature>
<dbReference type="InterPro" id="IPR035969">
    <property type="entry name" value="Rab-GAP_TBC_sf"/>
</dbReference>
<feature type="compositionally biased region" description="Polar residues" evidence="1">
    <location>
        <begin position="397"/>
        <end position="411"/>
    </location>
</feature>
<feature type="domain" description="Rab-GAP TBC" evidence="2">
    <location>
        <begin position="98"/>
        <end position="630"/>
    </location>
</feature>
<gene>
    <name evidence="3" type="ORF">TcWFU_007747</name>
</gene>
<evidence type="ECO:0000259" key="2">
    <source>
        <dbReference type="PROSITE" id="PS50086"/>
    </source>
</evidence>
<feature type="region of interest" description="Disordered" evidence="1">
    <location>
        <begin position="308"/>
        <end position="340"/>
    </location>
</feature>
<reference evidence="3 4" key="1">
    <citation type="journal article" date="2022" name="Front. Cell. Infect. Microbiol.">
        <title>The Genomes of Two Strains of Taenia crassiceps the Animal Model for the Study of Human Cysticercosis.</title>
        <authorList>
            <person name="Bobes R.J."/>
            <person name="Estrada K."/>
            <person name="Rios-Valencia D.G."/>
            <person name="Calderon-Gallegos A."/>
            <person name="de la Torre P."/>
            <person name="Carrero J.C."/>
            <person name="Sanchez-Flores A."/>
            <person name="Laclette J.P."/>
        </authorList>
    </citation>
    <scope>NUCLEOTIDE SEQUENCE [LARGE SCALE GENOMIC DNA]</scope>
    <source>
        <strain evidence="3">WFUcys</strain>
    </source>
</reference>
<dbReference type="PANTHER" id="PTHR47219">
    <property type="entry name" value="RAB GTPASE-ACTIVATING PROTEIN 1-LIKE"/>
    <property type="match status" value="1"/>
</dbReference>
<dbReference type="Pfam" id="PF00566">
    <property type="entry name" value="RabGAP-TBC"/>
    <property type="match status" value="1"/>
</dbReference>
<dbReference type="InterPro" id="IPR000195">
    <property type="entry name" value="Rab-GAP-TBC_dom"/>
</dbReference>
<feature type="region of interest" description="Disordered" evidence="1">
    <location>
        <begin position="397"/>
        <end position="427"/>
    </location>
</feature>
<evidence type="ECO:0000313" key="4">
    <source>
        <dbReference type="Proteomes" id="UP001651158"/>
    </source>
</evidence>
<feature type="compositionally biased region" description="Low complexity" evidence="1">
    <location>
        <begin position="147"/>
        <end position="157"/>
    </location>
</feature>
<dbReference type="InterPro" id="IPR050302">
    <property type="entry name" value="Rab_GAP_TBC_domain"/>
</dbReference>
<evidence type="ECO:0000313" key="3">
    <source>
        <dbReference type="EMBL" id="KAL5112580.1"/>
    </source>
</evidence>
<dbReference type="EMBL" id="JAKROA010000001">
    <property type="protein sequence ID" value="KAL5112580.1"/>
    <property type="molecule type" value="Genomic_DNA"/>
</dbReference>
<evidence type="ECO:0000256" key="1">
    <source>
        <dbReference type="SAM" id="MobiDB-lite"/>
    </source>
</evidence>
<sequence>MNESFDHIDVMTRVPALAESEDIESEGTDFDESEFTSPAVVDRYGFSGGQQYTDPTKEFLPPIDVLRSREMKWLDMCRNWNYWSTTGIKKLRERCRKGIPDSMRGKAWQRLVSSATTKFEQTRAYVAESIEPQDRAVSPLRRLFGSSSRLSGSRSLPTVVTNSPSTGRSQILEASYALPAQGLPPLVPRPVASGTPSTPSVHHTSFSRRKASNQFKSFRKFSSLFRLNSTTAAVAGVTVGSVASTETGNEALAPQSMDAEETDASNFFQRGEMLVSSEGGAERSRTYSAALPSAAYLGIAIGNNAGTGAGGRGERGSREIGGGPQPSDSTTTTTSTGVSMDGYSLTTSSNFFSAAESSAESLRASGGADLSLLNSPALVLRNRLFLDDGCGGEASPISSQFSTLSSTNRSSDGIDVDADNTGDSSSPPLSLLMLRDQHLPGISVAAAKEREATLVAPASCSPPDPYVLYAAYAAQEGDPATCDQIRKDIHRQFPFHELFCSKNSCGRESLFSILKAYTIRHPNKGYCQGQAPLAAVLLMFMPEVEAFWTFTEICERYLVSYYDEGLELIQIDGQILYGLLKRLFPQIHKFLIKHGAEPVMLVVEWFMCVYTRTLPWASALRVLDMFFCEGKIIIFKVGLLLLYRCFNSATFRKSCGGIDEILLQAQTVPSQLDNPEELVHDILQIRIDRRQVAREVIKQSQRWRARMSGILEKSNERAEKAIQLREKLNPLYR</sequence>
<feature type="region of interest" description="Disordered" evidence="1">
    <location>
        <begin position="147"/>
        <end position="166"/>
    </location>
</feature>
<dbReference type="PROSITE" id="PS50086">
    <property type="entry name" value="TBC_RABGAP"/>
    <property type="match status" value="1"/>
</dbReference>
<dbReference type="SMART" id="SM00164">
    <property type="entry name" value="TBC"/>
    <property type="match status" value="1"/>
</dbReference>
<dbReference type="PANTHER" id="PTHR47219:SF4">
    <property type="entry name" value="TBC1 DOMAIN FAMILY MEMBER 10A"/>
    <property type="match status" value="1"/>
</dbReference>
<proteinExistence type="predicted"/>
<accession>A0ABR4QSE4</accession>
<keyword evidence="4" id="KW-1185">Reference proteome</keyword>
<name>A0ABR4QSE4_9CEST</name>
<protein>
    <submittedName>
        <fullName evidence="3">TBC1 domain family member 10B</fullName>
    </submittedName>
</protein>
<dbReference type="Gene3D" id="1.10.472.80">
    <property type="entry name" value="Ypt/Rab-GAP domain of gyp1p, domain 3"/>
    <property type="match status" value="1"/>
</dbReference>
<dbReference type="Gene3D" id="1.10.8.270">
    <property type="entry name" value="putative rabgap domain of human tbc1 domain family member 14 like domains"/>
    <property type="match status" value="1"/>
</dbReference>
<dbReference type="Proteomes" id="UP001651158">
    <property type="component" value="Unassembled WGS sequence"/>
</dbReference>
<feature type="region of interest" description="Disordered" evidence="1">
    <location>
        <begin position="187"/>
        <end position="209"/>
    </location>
</feature>
<organism evidence="3 4">
    <name type="scientific">Taenia crassiceps</name>
    <dbReference type="NCBI Taxonomy" id="6207"/>
    <lineage>
        <taxon>Eukaryota</taxon>
        <taxon>Metazoa</taxon>
        <taxon>Spiralia</taxon>
        <taxon>Lophotrochozoa</taxon>
        <taxon>Platyhelminthes</taxon>
        <taxon>Cestoda</taxon>
        <taxon>Eucestoda</taxon>
        <taxon>Cyclophyllidea</taxon>
        <taxon>Taeniidae</taxon>
        <taxon>Taenia</taxon>
    </lineage>
</organism>
<dbReference type="SUPFAM" id="SSF47923">
    <property type="entry name" value="Ypt/Rab-GAP domain of gyp1p"/>
    <property type="match status" value="2"/>
</dbReference>